<sequence>MTSPVSSEARANGTMTYQPVSSIAIQQARTVWVSWQVWVAIARAKYAMTVPSQPTEEVTCAVSANLRSPGFMVMIAAPPYFL</sequence>
<proteinExistence type="predicted"/>
<keyword evidence="2" id="KW-1185">Reference proteome</keyword>
<dbReference type="Proteomes" id="UP001527882">
    <property type="component" value="Unassembled WGS sequence"/>
</dbReference>
<organism evidence="1 2">
    <name type="scientific">Paenibacillus gyeongsangnamensis</name>
    <dbReference type="NCBI Taxonomy" id="3388067"/>
    <lineage>
        <taxon>Bacteria</taxon>
        <taxon>Bacillati</taxon>
        <taxon>Bacillota</taxon>
        <taxon>Bacilli</taxon>
        <taxon>Bacillales</taxon>
        <taxon>Paenibacillaceae</taxon>
        <taxon>Paenibacillus</taxon>
    </lineage>
</organism>
<protein>
    <submittedName>
        <fullName evidence="1">Uncharacterized protein</fullName>
    </submittedName>
</protein>
<comment type="caution">
    <text evidence="1">The sequence shown here is derived from an EMBL/GenBank/DDBJ whole genome shotgun (WGS) entry which is preliminary data.</text>
</comment>
<name>A0ABT4Q9Z9_9BACL</name>
<reference evidence="1 2" key="1">
    <citation type="submission" date="2022-12" db="EMBL/GenBank/DDBJ databases">
        <title>Draft genome sequence of Paenibacillus sp. dW9.</title>
        <authorList>
            <person name="Choi E.-W."/>
            <person name="Kim D.-U."/>
        </authorList>
    </citation>
    <scope>NUCLEOTIDE SEQUENCE [LARGE SCALE GENOMIC DNA]</scope>
    <source>
        <strain evidence="2">dW9</strain>
    </source>
</reference>
<gene>
    <name evidence="1" type="ORF">O9H85_14955</name>
</gene>
<evidence type="ECO:0000313" key="1">
    <source>
        <dbReference type="EMBL" id="MCZ8513708.1"/>
    </source>
</evidence>
<accession>A0ABT4Q9Z9</accession>
<dbReference type="EMBL" id="JAQAGZ010000009">
    <property type="protein sequence ID" value="MCZ8513708.1"/>
    <property type="molecule type" value="Genomic_DNA"/>
</dbReference>
<dbReference type="RefSeq" id="WP_269882232.1">
    <property type="nucleotide sequence ID" value="NZ_JAQAGZ010000009.1"/>
</dbReference>
<evidence type="ECO:0000313" key="2">
    <source>
        <dbReference type="Proteomes" id="UP001527882"/>
    </source>
</evidence>